<dbReference type="AlphaFoldDB" id="A0AAV7U0G4"/>
<gene>
    <name evidence="2" type="ORF">NDU88_007164</name>
</gene>
<proteinExistence type="predicted"/>
<organism evidence="2 3">
    <name type="scientific">Pleurodeles waltl</name>
    <name type="common">Iberian ribbed newt</name>
    <dbReference type="NCBI Taxonomy" id="8319"/>
    <lineage>
        <taxon>Eukaryota</taxon>
        <taxon>Metazoa</taxon>
        <taxon>Chordata</taxon>
        <taxon>Craniata</taxon>
        <taxon>Vertebrata</taxon>
        <taxon>Euteleostomi</taxon>
        <taxon>Amphibia</taxon>
        <taxon>Batrachia</taxon>
        <taxon>Caudata</taxon>
        <taxon>Salamandroidea</taxon>
        <taxon>Salamandridae</taxon>
        <taxon>Pleurodelinae</taxon>
        <taxon>Pleurodeles</taxon>
    </lineage>
</organism>
<reference evidence="2" key="1">
    <citation type="journal article" date="2022" name="bioRxiv">
        <title>Sequencing and chromosome-scale assembly of the giantPleurodeles waltlgenome.</title>
        <authorList>
            <person name="Brown T."/>
            <person name="Elewa A."/>
            <person name="Iarovenko S."/>
            <person name="Subramanian E."/>
            <person name="Araus A.J."/>
            <person name="Petzold A."/>
            <person name="Susuki M."/>
            <person name="Suzuki K.-i.T."/>
            <person name="Hayashi T."/>
            <person name="Toyoda A."/>
            <person name="Oliveira C."/>
            <person name="Osipova E."/>
            <person name="Leigh N.D."/>
            <person name="Simon A."/>
            <person name="Yun M.H."/>
        </authorList>
    </citation>
    <scope>NUCLEOTIDE SEQUENCE</scope>
    <source>
        <strain evidence="2">20211129_DDA</strain>
        <tissue evidence="2">Liver</tissue>
    </source>
</reference>
<feature type="region of interest" description="Disordered" evidence="1">
    <location>
        <begin position="50"/>
        <end position="78"/>
    </location>
</feature>
<evidence type="ECO:0000313" key="3">
    <source>
        <dbReference type="Proteomes" id="UP001066276"/>
    </source>
</evidence>
<evidence type="ECO:0000256" key="1">
    <source>
        <dbReference type="SAM" id="MobiDB-lite"/>
    </source>
</evidence>
<name>A0AAV7U0G4_PLEWA</name>
<dbReference type="EMBL" id="JANPWB010000006">
    <property type="protein sequence ID" value="KAJ1181965.1"/>
    <property type="molecule type" value="Genomic_DNA"/>
</dbReference>
<comment type="caution">
    <text evidence="2">The sequence shown here is derived from an EMBL/GenBank/DDBJ whole genome shotgun (WGS) entry which is preliminary data.</text>
</comment>
<dbReference type="Proteomes" id="UP001066276">
    <property type="component" value="Chromosome 3_2"/>
</dbReference>
<feature type="region of interest" description="Disordered" evidence="1">
    <location>
        <begin position="1"/>
        <end position="25"/>
    </location>
</feature>
<evidence type="ECO:0000313" key="2">
    <source>
        <dbReference type="EMBL" id="KAJ1181965.1"/>
    </source>
</evidence>
<accession>A0AAV7U0G4</accession>
<keyword evidence="3" id="KW-1185">Reference proteome</keyword>
<sequence>MGNGTPETGQLAPVGRGSPQWEPRVGALAAPPSMRLQDSAWRGEHPPELVTVAGHRNPFGPGRAQNRQRRPPHASEVGLELMPEAGLTSLGESETTGPQQWGALRAHWELAF</sequence>
<protein>
    <submittedName>
        <fullName evidence="2">Uncharacterized protein</fullName>
    </submittedName>
</protein>